<keyword evidence="3" id="KW-1185">Reference proteome</keyword>
<feature type="region of interest" description="Disordered" evidence="1">
    <location>
        <begin position="1"/>
        <end position="28"/>
    </location>
</feature>
<accession>A0A183P0A8</accession>
<gene>
    <name evidence="2" type="ORF">SMTD_LOCUS7794</name>
</gene>
<reference evidence="2 3" key="1">
    <citation type="submission" date="2018-11" db="EMBL/GenBank/DDBJ databases">
        <authorList>
            <consortium name="Pathogen Informatics"/>
        </authorList>
    </citation>
    <scope>NUCLEOTIDE SEQUENCE [LARGE SCALE GENOMIC DNA]</scope>
    <source>
        <strain>Denwood</strain>
        <strain evidence="3">Zambia</strain>
    </source>
</reference>
<dbReference type="Proteomes" id="UP000269396">
    <property type="component" value="Unassembled WGS sequence"/>
</dbReference>
<sequence length="72" mass="8224">MDLSRNPGQDSRKEEEKTAINNSRTRAQKIKAQAEYTEANKPVESRIKVNEQKYVEEVATTAEKAVREGNMK</sequence>
<organism evidence="2 3">
    <name type="scientific">Schistosoma mattheei</name>
    <dbReference type="NCBI Taxonomy" id="31246"/>
    <lineage>
        <taxon>Eukaryota</taxon>
        <taxon>Metazoa</taxon>
        <taxon>Spiralia</taxon>
        <taxon>Lophotrochozoa</taxon>
        <taxon>Platyhelminthes</taxon>
        <taxon>Trematoda</taxon>
        <taxon>Digenea</taxon>
        <taxon>Strigeidida</taxon>
        <taxon>Schistosomatoidea</taxon>
        <taxon>Schistosomatidae</taxon>
        <taxon>Schistosoma</taxon>
    </lineage>
</organism>
<evidence type="ECO:0000313" key="2">
    <source>
        <dbReference type="EMBL" id="VDP41473.1"/>
    </source>
</evidence>
<protein>
    <submittedName>
        <fullName evidence="2">Uncharacterized protein</fullName>
    </submittedName>
</protein>
<dbReference type="AlphaFoldDB" id="A0A183P0A8"/>
<evidence type="ECO:0000313" key="3">
    <source>
        <dbReference type="Proteomes" id="UP000269396"/>
    </source>
</evidence>
<dbReference type="EMBL" id="UZAL01028471">
    <property type="protein sequence ID" value="VDP41473.1"/>
    <property type="molecule type" value="Genomic_DNA"/>
</dbReference>
<name>A0A183P0A8_9TREM</name>
<proteinExistence type="predicted"/>
<evidence type="ECO:0000256" key="1">
    <source>
        <dbReference type="SAM" id="MobiDB-lite"/>
    </source>
</evidence>